<feature type="transmembrane region" description="Helical" evidence="11">
    <location>
        <begin position="61"/>
        <end position="85"/>
    </location>
</feature>
<evidence type="ECO:0000313" key="13">
    <source>
        <dbReference type="EMBL" id="KAK2573856.1"/>
    </source>
</evidence>
<keyword evidence="6 11" id="KW-0472">Membrane</keyword>
<evidence type="ECO:0000256" key="11">
    <source>
        <dbReference type="SAM" id="Phobius"/>
    </source>
</evidence>
<keyword evidence="2" id="KW-1003">Cell membrane</keyword>
<proteinExistence type="predicted"/>
<evidence type="ECO:0000256" key="4">
    <source>
        <dbReference type="ARBA" id="ARBA00022989"/>
    </source>
</evidence>
<keyword evidence="9" id="KW-0807">Transducer</keyword>
<keyword evidence="5" id="KW-0297">G-protein coupled receptor</keyword>
<dbReference type="InterPro" id="IPR000276">
    <property type="entry name" value="GPCR_Rhodpsn"/>
</dbReference>
<evidence type="ECO:0000256" key="2">
    <source>
        <dbReference type="ARBA" id="ARBA00022475"/>
    </source>
</evidence>
<keyword evidence="3 11" id="KW-0812">Transmembrane</keyword>
<evidence type="ECO:0000256" key="5">
    <source>
        <dbReference type="ARBA" id="ARBA00023040"/>
    </source>
</evidence>
<dbReference type="EMBL" id="JARQWQ010000002">
    <property type="protein sequence ID" value="KAK2573856.1"/>
    <property type="molecule type" value="Genomic_DNA"/>
</dbReference>
<feature type="transmembrane region" description="Helical" evidence="11">
    <location>
        <begin position="174"/>
        <end position="198"/>
    </location>
</feature>
<feature type="transmembrane region" description="Helical" evidence="11">
    <location>
        <begin position="367"/>
        <end position="389"/>
    </location>
</feature>
<evidence type="ECO:0000256" key="3">
    <source>
        <dbReference type="ARBA" id="ARBA00022692"/>
    </source>
</evidence>
<feature type="transmembrane region" description="Helical" evidence="11">
    <location>
        <begin position="143"/>
        <end position="162"/>
    </location>
</feature>
<sequence>MKNLEASAYIYCSQELTQVLDDQIICLSVINTILAITAIVGNTLILIALRKENSLHQPSKVLIRNLVASDLLVGFAELLLVGQWISILQEHWKSCHYFYLAYIMGAFVSISVSLFTLTAISVDRLLALCLGLTYRQVVTLGRVYVVVIVVWVLSVGNAILVLLNPGDYASSARILLGINVLFCFIAIVGNVMASVAVFSTRRLNLSYHYFLSSLIVAELIVTLGCQPLLIVLILAQLNSTCVPALQLTFRIVGNFASNASHGTVTLIALDRCIYVCGKFNYTNTITSRKKMAIVIVWVMAGVMCGIKLGLDMKYMSLRFPLVVTSFLSYATVYHQISLQQRNRSQSSHENPAEQRNPAQSGNETPSWPVACGIITILVLLLLRFLPTFLFNTLKLGKRFGLLYYTMATTGLIPSALYPVVYCLCYRNYRRSLKRVCSRFKHKETEETLSRDVVGQELQSSIKSAAF</sequence>
<feature type="transmembrane region" description="Helical" evidence="11">
    <location>
        <begin position="317"/>
        <end position="336"/>
    </location>
</feature>
<dbReference type="PANTHER" id="PTHR24246:SF27">
    <property type="entry name" value="ADENOSINE RECEPTOR, ISOFORM A"/>
    <property type="match status" value="1"/>
</dbReference>
<feature type="domain" description="G-protein coupled receptors family 1 profile" evidence="12">
    <location>
        <begin position="41"/>
        <end position="421"/>
    </location>
</feature>
<accession>A0AAD9VGQ8</accession>
<evidence type="ECO:0000256" key="7">
    <source>
        <dbReference type="ARBA" id="ARBA00023170"/>
    </source>
</evidence>
<feature type="transmembrane region" description="Helical" evidence="11">
    <location>
        <begin position="24"/>
        <end position="49"/>
    </location>
</feature>
<dbReference type="SUPFAM" id="SSF81321">
    <property type="entry name" value="Family A G protein-coupled receptor-like"/>
    <property type="match status" value="2"/>
</dbReference>
<feature type="transmembrane region" description="Helical" evidence="11">
    <location>
        <begin position="401"/>
        <end position="421"/>
    </location>
</feature>
<keyword evidence="14" id="KW-1185">Reference proteome</keyword>
<feature type="transmembrane region" description="Helical" evidence="11">
    <location>
        <begin position="291"/>
        <end position="310"/>
    </location>
</feature>
<feature type="transmembrane region" description="Helical" evidence="11">
    <location>
        <begin position="97"/>
        <end position="122"/>
    </location>
</feature>
<evidence type="ECO:0000256" key="6">
    <source>
        <dbReference type="ARBA" id="ARBA00023136"/>
    </source>
</evidence>
<dbReference type="AlphaFoldDB" id="A0AAD9VGQ8"/>
<keyword evidence="8" id="KW-0325">Glycoprotein</keyword>
<evidence type="ECO:0000313" key="14">
    <source>
        <dbReference type="Proteomes" id="UP001249851"/>
    </source>
</evidence>
<dbReference type="GO" id="GO:0005886">
    <property type="term" value="C:plasma membrane"/>
    <property type="evidence" value="ECO:0007669"/>
    <property type="project" value="UniProtKB-SubCell"/>
</dbReference>
<feature type="region of interest" description="Disordered" evidence="10">
    <location>
        <begin position="341"/>
        <end position="363"/>
    </location>
</feature>
<reference evidence="13" key="1">
    <citation type="journal article" date="2023" name="G3 (Bethesda)">
        <title>Whole genome assembly and annotation of the endangered Caribbean coral Acropora cervicornis.</title>
        <authorList>
            <person name="Selwyn J.D."/>
            <person name="Vollmer S.V."/>
        </authorList>
    </citation>
    <scope>NUCLEOTIDE SEQUENCE</scope>
    <source>
        <strain evidence="13">K2</strain>
    </source>
</reference>
<dbReference type="GO" id="GO:0004930">
    <property type="term" value="F:G protein-coupled receptor activity"/>
    <property type="evidence" value="ECO:0007669"/>
    <property type="project" value="UniProtKB-KW"/>
</dbReference>
<evidence type="ECO:0000259" key="12">
    <source>
        <dbReference type="PROSITE" id="PS50262"/>
    </source>
</evidence>
<keyword evidence="4 11" id="KW-1133">Transmembrane helix</keyword>
<protein>
    <submittedName>
        <fullName evidence="13">Beta-4C adrenergic receptor</fullName>
    </submittedName>
</protein>
<dbReference type="PANTHER" id="PTHR24246">
    <property type="entry name" value="OLFACTORY RECEPTOR AND ADENOSINE RECEPTOR"/>
    <property type="match status" value="1"/>
</dbReference>
<feature type="transmembrane region" description="Helical" evidence="11">
    <location>
        <begin position="210"/>
        <end position="235"/>
    </location>
</feature>
<dbReference type="Proteomes" id="UP001249851">
    <property type="component" value="Unassembled WGS sequence"/>
</dbReference>
<comment type="caution">
    <text evidence="13">The sequence shown here is derived from an EMBL/GenBank/DDBJ whole genome shotgun (WGS) entry which is preliminary data.</text>
</comment>
<evidence type="ECO:0000256" key="1">
    <source>
        <dbReference type="ARBA" id="ARBA00004651"/>
    </source>
</evidence>
<dbReference type="InterPro" id="IPR017452">
    <property type="entry name" value="GPCR_Rhodpsn_7TM"/>
</dbReference>
<reference evidence="13" key="2">
    <citation type="journal article" date="2023" name="Science">
        <title>Genomic signatures of disease resistance in endangered staghorn corals.</title>
        <authorList>
            <person name="Vollmer S.V."/>
            <person name="Selwyn J.D."/>
            <person name="Despard B.A."/>
            <person name="Roesel C.L."/>
        </authorList>
    </citation>
    <scope>NUCLEOTIDE SEQUENCE</scope>
    <source>
        <strain evidence="13">K2</strain>
    </source>
</reference>
<organism evidence="13 14">
    <name type="scientific">Acropora cervicornis</name>
    <name type="common">Staghorn coral</name>
    <dbReference type="NCBI Taxonomy" id="6130"/>
    <lineage>
        <taxon>Eukaryota</taxon>
        <taxon>Metazoa</taxon>
        <taxon>Cnidaria</taxon>
        <taxon>Anthozoa</taxon>
        <taxon>Hexacorallia</taxon>
        <taxon>Scleractinia</taxon>
        <taxon>Astrocoeniina</taxon>
        <taxon>Acroporidae</taxon>
        <taxon>Acropora</taxon>
    </lineage>
</organism>
<dbReference type="PRINTS" id="PR00237">
    <property type="entry name" value="GPCRRHODOPSN"/>
</dbReference>
<dbReference type="Pfam" id="PF00001">
    <property type="entry name" value="7tm_1"/>
    <property type="match status" value="2"/>
</dbReference>
<evidence type="ECO:0000256" key="9">
    <source>
        <dbReference type="ARBA" id="ARBA00023224"/>
    </source>
</evidence>
<dbReference type="Gene3D" id="1.20.1070.10">
    <property type="entry name" value="Rhodopsin 7-helix transmembrane proteins"/>
    <property type="match status" value="3"/>
</dbReference>
<dbReference type="CDD" id="cd00637">
    <property type="entry name" value="7tm_classA_rhodopsin-like"/>
    <property type="match status" value="2"/>
</dbReference>
<evidence type="ECO:0000256" key="10">
    <source>
        <dbReference type="SAM" id="MobiDB-lite"/>
    </source>
</evidence>
<evidence type="ECO:0000256" key="8">
    <source>
        <dbReference type="ARBA" id="ARBA00023180"/>
    </source>
</evidence>
<gene>
    <name evidence="13" type="ORF">P5673_001563</name>
</gene>
<dbReference type="PROSITE" id="PS50262">
    <property type="entry name" value="G_PROTEIN_RECEP_F1_2"/>
    <property type="match status" value="1"/>
</dbReference>
<comment type="subcellular location">
    <subcellularLocation>
        <location evidence="1">Cell membrane</location>
        <topology evidence="1">Multi-pass membrane protein</topology>
    </subcellularLocation>
</comment>
<name>A0AAD9VGQ8_ACRCE</name>
<keyword evidence="7 13" id="KW-0675">Receptor</keyword>